<dbReference type="STRING" id="67267.GCA_000716675_05669"/>
<dbReference type="OrthoDB" id="4313158at2"/>
<feature type="region of interest" description="Disordered" evidence="1">
    <location>
        <begin position="14"/>
        <end position="38"/>
    </location>
</feature>
<sequence>MAWDEWEQLKAEAARKAATRTQVNQAEPSAGPGTDGDLVVHDAELGRLGGIAYRLRDRLRRDSDHAREATFGAAVELSNEGLRMGTALTTLHDAWNSKSRTLVDACGHISNHLDFTRAQHKKDDDKVATSVSVSAIDTYMK</sequence>
<dbReference type="eggNOG" id="ENOG5033ZEV">
    <property type="taxonomic scope" value="Bacteria"/>
</dbReference>
<reference evidence="2 3" key="1">
    <citation type="submission" date="2017-05" db="EMBL/GenBank/DDBJ databases">
        <title>Streptomyces alboflavus Genome sequencing and assembly.</title>
        <authorList>
            <person name="Wang Y."/>
            <person name="Du B."/>
            <person name="Ding Y."/>
            <person name="Liu H."/>
            <person name="Hou Q."/>
            <person name="Liu K."/>
            <person name="Wang C."/>
            <person name="Yao L."/>
        </authorList>
    </citation>
    <scope>NUCLEOTIDE SEQUENCE [LARGE SCALE GENOMIC DNA]</scope>
    <source>
        <strain evidence="2 3">MDJK44</strain>
    </source>
</reference>
<evidence type="ECO:0000313" key="3">
    <source>
        <dbReference type="Proteomes" id="UP000195880"/>
    </source>
</evidence>
<dbReference type="EMBL" id="CP021748">
    <property type="protein sequence ID" value="ARX86123.1"/>
    <property type="molecule type" value="Genomic_DNA"/>
</dbReference>
<dbReference type="KEGG" id="salf:SMD44_05592"/>
<evidence type="ECO:0008006" key="4">
    <source>
        <dbReference type="Google" id="ProtNLM"/>
    </source>
</evidence>
<proteinExistence type="predicted"/>
<keyword evidence="3" id="KW-1185">Reference proteome</keyword>
<dbReference type="AlphaFoldDB" id="A0A1Z1WI59"/>
<accession>A0A1Z1WI59</accession>
<dbReference type="RefSeq" id="WP_087885690.1">
    <property type="nucleotide sequence ID" value="NZ_CP021748.1"/>
</dbReference>
<dbReference type="Proteomes" id="UP000195880">
    <property type="component" value="Chromosome"/>
</dbReference>
<organism evidence="2 3">
    <name type="scientific">Streptomyces alboflavus</name>
    <dbReference type="NCBI Taxonomy" id="67267"/>
    <lineage>
        <taxon>Bacteria</taxon>
        <taxon>Bacillati</taxon>
        <taxon>Actinomycetota</taxon>
        <taxon>Actinomycetes</taxon>
        <taxon>Kitasatosporales</taxon>
        <taxon>Streptomycetaceae</taxon>
        <taxon>Streptomyces</taxon>
    </lineage>
</organism>
<protein>
    <recommendedName>
        <fullName evidence="4">AG1 protein</fullName>
    </recommendedName>
</protein>
<evidence type="ECO:0000313" key="2">
    <source>
        <dbReference type="EMBL" id="ARX86123.1"/>
    </source>
</evidence>
<evidence type="ECO:0000256" key="1">
    <source>
        <dbReference type="SAM" id="MobiDB-lite"/>
    </source>
</evidence>
<gene>
    <name evidence="2" type="ORF">SMD44_05592</name>
</gene>
<name>A0A1Z1WI59_9ACTN</name>